<name>A0A7R9GFY6_9CRUS</name>
<feature type="compositionally biased region" description="Basic and acidic residues" evidence="1">
    <location>
        <begin position="94"/>
        <end position="103"/>
    </location>
</feature>
<evidence type="ECO:0000313" key="3">
    <source>
        <dbReference type="Proteomes" id="UP000678499"/>
    </source>
</evidence>
<accession>A0A7R9GFY6</accession>
<sequence length="170" mass="19177">MSPSFAVGRDMYVGSQPGTSVLHHHQSSVGSSSIYSSEAAVVGRSEQSQQEDRRCREDTHIHKKRRLERGAYPCSCDDCSTNGHRLNVLADSNHRVSERDSHHAYSSHHERRPTRPRKRTNGANPVRVYGDTRLLHSLSGIWLNRLESRSPRFRACRSCRSGAALLDEKS</sequence>
<dbReference type="EMBL" id="CAJPEX010002634">
    <property type="protein sequence ID" value="CAG0921272.1"/>
    <property type="molecule type" value="Genomic_DNA"/>
</dbReference>
<dbReference type="EMBL" id="OA884671">
    <property type="protein sequence ID" value="CAD7281120.1"/>
    <property type="molecule type" value="Genomic_DNA"/>
</dbReference>
<feature type="region of interest" description="Disordered" evidence="1">
    <location>
        <begin position="94"/>
        <end position="125"/>
    </location>
</feature>
<dbReference type="AlphaFoldDB" id="A0A7R9GFY6"/>
<proteinExistence type="predicted"/>
<evidence type="ECO:0000313" key="2">
    <source>
        <dbReference type="EMBL" id="CAD7281120.1"/>
    </source>
</evidence>
<dbReference type="Proteomes" id="UP000678499">
    <property type="component" value="Unassembled WGS sequence"/>
</dbReference>
<reference evidence="2" key="1">
    <citation type="submission" date="2020-11" db="EMBL/GenBank/DDBJ databases">
        <authorList>
            <person name="Tran Van P."/>
        </authorList>
    </citation>
    <scope>NUCLEOTIDE SEQUENCE</scope>
</reference>
<keyword evidence="3" id="KW-1185">Reference proteome</keyword>
<protein>
    <submittedName>
        <fullName evidence="2">Uncharacterized protein</fullName>
    </submittedName>
</protein>
<feature type="compositionally biased region" description="Basic residues" evidence="1">
    <location>
        <begin position="105"/>
        <end position="120"/>
    </location>
</feature>
<evidence type="ECO:0000256" key="1">
    <source>
        <dbReference type="SAM" id="MobiDB-lite"/>
    </source>
</evidence>
<organism evidence="2">
    <name type="scientific">Notodromas monacha</name>
    <dbReference type="NCBI Taxonomy" id="399045"/>
    <lineage>
        <taxon>Eukaryota</taxon>
        <taxon>Metazoa</taxon>
        <taxon>Ecdysozoa</taxon>
        <taxon>Arthropoda</taxon>
        <taxon>Crustacea</taxon>
        <taxon>Oligostraca</taxon>
        <taxon>Ostracoda</taxon>
        <taxon>Podocopa</taxon>
        <taxon>Podocopida</taxon>
        <taxon>Cypridocopina</taxon>
        <taxon>Cypridoidea</taxon>
        <taxon>Cyprididae</taxon>
        <taxon>Notodromas</taxon>
    </lineage>
</organism>
<feature type="compositionally biased region" description="Low complexity" evidence="1">
    <location>
        <begin position="27"/>
        <end position="37"/>
    </location>
</feature>
<gene>
    <name evidence="2" type="ORF">NMOB1V02_LOCUS8772</name>
</gene>
<feature type="region of interest" description="Disordered" evidence="1">
    <location>
        <begin position="17"/>
        <end position="58"/>
    </location>
</feature>